<keyword evidence="5 8" id="KW-1133">Transmembrane helix</keyword>
<feature type="transmembrane region" description="Helical" evidence="8">
    <location>
        <begin position="572"/>
        <end position="593"/>
    </location>
</feature>
<dbReference type="GO" id="GO:0047186">
    <property type="term" value="F:N-acetylneuraminate 9-O-acetyltransferase activity"/>
    <property type="evidence" value="ECO:0007669"/>
    <property type="project" value="TreeGrafter"/>
</dbReference>
<keyword evidence="4 8" id="KW-0812">Transmembrane</keyword>
<dbReference type="OrthoDB" id="1932925at2759"/>
<evidence type="ECO:0000256" key="6">
    <source>
        <dbReference type="ARBA" id="ARBA00023136"/>
    </source>
</evidence>
<sequence length="735" mass="84206">MQHSNKKYELKEENTIIEFLWNPEVDQSTIDVYKKLLEDDQHPPSLVIHGAAAWTIKLNYASLDALAGYKGNLTKLAGIMQPMAQSSPIIWMMQVPVKREKFDDRRYMITNDQIESYNQAAASALKTSGVNLWYSAEVITREYPGDEEEVDDGLHVAAGIINEYLQVLFNWYCNGPIQPKSTTCCMDSRPNPNITQISCFLFFLGCSIASAYYYIAIKTQKTPASQSEDKSDSVEPNGPKMEVVVEPSDSAGKETAETLAALENNFKLFWSLTKFGFIMGYFYLCDRTDIFPRVNKHFNILHFAVPLLAFLVYGVWDRKKVKRPDILNVEQTTEWKGWMQLIILVYHFTGASKVKLKMAALTPKHSGNVTLFLSLNTENAVNVIKYRSTCSCVTLSLPISSCLASASFLYRESKEKFGLLRVCEVVFRYNFFVFFLCLVMDRQYQLYYFVPLITFWYFVIYITMAMIPRATKAKAEEDNKYYYIMIVKLLVLLAVIFVLAFSRTLFDLIFDIPPTNELFRWPGTNLYEWWFRWQLDRYVVPFGMAFSFLLLTSKAKGWIDDSHAGDIFSRKLSIFITLSGLTLHAIHIGRAFFCTDKPSCNRIHVYISFIPILSVVLFRNALGALRTYYSVFFAWVGAMSLELFVGQYHVWLAEDTAGVLNLVPGYPLVNVAVTSFIFICVALEVKSISSVVTVAVIPRPDKADPSKANRSMLKRLSVFMVLLLILYLYKLTRWM</sequence>
<evidence type="ECO:0000256" key="5">
    <source>
        <dbReference type="ARBA" id="ARBA00022989"/>
    </source>
</evidence>
<dbReference type="PANTHER" id="PTHR13533:SF1">
    <property type="entry name" value="N-ACETYLNEURAMINATE 9-O-ACETYLTRANSFERASE"/>
    <property type="match status" value="1"/>
</dbReference>
<feature type="transmembrane region" description="Helical" evidence="8">
    <location>
        <begin position="446"/>
        <end position="468"/>
    </location>
</feature>
<name>A0A2G8JQ46_STIJA</name>
<evidence type="ECO:0000256" key="3">
    <source>
        <dbReference type="ARBA" id="ARBA00022679"/>
    </source>
</evidence>
<feature type="transmembrane region" description="Helical" evidence="8">
    <location>
        <begin position="419"/>
        <end position="440"/>
    </location>
</feature>
<evidence type="ECO:0000256" key="2">
    <source>
        <dbReference type="ARBA" id="ARBA00010666"/>
    </source>
</evidence>
<dbReference type="AlphaFoldDB" id="A0A2G8JQ46"/>
<evidence type="ECO:0000256" key="8">
    <source>
        <dbReference type="SAM" id="Phobius"/>
    </source>
</evidence>
<feature type="transmembrane region" description="Helical" evidence="8">
    <location>
        <begin position="297"/>
        <end position="316"/>
    </location>
</feature>
<dbReference type="GO" id="GO:0005975">
    <property type="term" value="P:carbohydrate metabolic process"/>
    <property type="evidence" value="ECO:0007669"/>
    <property type="project" value="UniProtKB-ARBA"/>
</dbReference>
<feature type="transmembrane region" description="Helical" evidence="8">
    <location>
        <begin position="605"/>
        <end position="622"/>
    </location>
</feature>
<feature type="domain" description="Cas1p 10 TM acyl transferase" evidence="9">
    <location>
        <begin position="178"/>
        <end position="354"/>
    </location>
</feature>
<comment type="caution">
    <text evidence="10">The sequence shown here is derived from an EMBL/GenBank/DDBJ whole genome shotgun (WGS) entry which is preliminary data.</text>
</comment>
<evidence type="ECO:0000313" key="11">
    <source>
        <dbReference type="Proteomes" id="UP000230750"/>
    </source>
</evidence>
<keyword evidence="3" id="KW-0808">Transferase</keyword>
<dbReference type="EMBL" id="MRZV01001433">
    <property type="protein sequence ID" value="PIK37894.1"/>
    <property type="molecule type" value="Genomic_DNA"/>
</dbReference>
<feature type="transmembrane region" description="Helical" evidence="8">
    <location>
        <begin position="716"/>
        <end position="732"/>
    </location>
</feature>
<gene>
    <name evidence="10" type="ORF">BSL78_25271</name>
</gene>
<comment type="similarity">
    <text evidence="2">Belongs to the PC-esterase family. CASD1 subfamily.</text>
</comment>
<feature type="transmembrane region" description="Helical" evidence="8">
    <location>
        <begin position="197"/>
        <end position="215"/>
    </location>
</feature>
<organism evidence="10 11">
    <name type="scientific">Stichopus japonicus</name>
    <name type="common">Sea cucumber</name>
    <dbReference type="NCBI Taxonomy" id="307972"/>
    <lineage>
        <taxon>Eukaryota</taxon>
        <taxon>Metazoa</taxon>
        <taxon>Echinodermata</taxon>
        <taxon>Eleutherozoa</taxon>
        <taxon>Echinozoa</taxon>
        <taxon>Holothuroidea</taxon>
        <taxon>Aspidochirotacea</taxon>
        <taxon>Aspidochirotida</taxon>
        <taxon>Stichopodidae</taxon>
        <taxon>Apostichopus</taxon>
    </lineage>
</organism>
<dbReference type="Proteomes" id="UP000230750">
    <property type="component" value="Unassembled WGS sequence"/>
</dbReference>
<feature type="transmembrane region" description="Helical" evidence="8">
    <location>
        <begin position="268"/>
        <end position="285"/>
    </location>
</feature>
<proteinExistence type="inferred from homology"/>
<evidence type="ECO:0000259" key="9">
    <source>
        <dbReference type="Pfam" id="PF07779"/>
    </source>
</evidence>
<feature type="transmembrane region" description="Helical" evidence="8">
    <location>
        <begin position="489"/>
        <end position="510"/>
    </location>
</feature>
<feature type="domain" description="Cas1p 10 TM acyl transferase" evidence="9">
    <location>
        <begin position="408"/>
        <end position="703"/>
    </location>
</feature>
<evidence type="ECO:0000256" key="4">
    <source>
        <dbReference type="ARBA" id="ARBA00022692"/>
    </source>
</evidence>
<keyword evidence="11" id="KW-1185">Reference proteome</keyword>
<dbReference type="PANTHER" id="PTHR13533">
    <property type="entry name" value="N-ACETYLNEURAMINATE 9-O-ACETYLTRANSFERASE"/>
    <property type="match status" value="1"/>
</dbReference>
<feature type="transmembrane region" description="Helical" evidence="8">
    <location>
        <begin position="671"/>
        <end position="696"/>
    </location>
</feature>
<keyword evidence="6 8" id="KW-0472">Membrane</keyword>
<dbReference type="InterPro" id="IPR012419">
    <property type="entry name" value="Cas1_AcylTrans_dom"/>
</dbReference>
<keyword evidence="7" id="KW-0325">Glycoprotein</keyword>
<dbReference type="Pfam" id="PF07779">
    <property type="entry name" value="Cas1_AcylT"/>
    <property type="match status" value="2"/>
</dbReference>
<protein>
    <submittedName>
        <fullName evidence="10">Putative CAS1 domain-containing protein 1</fullName>
    </submittedName>
</protein>
<evidence type="ECO:0000256" key="1">
    <source>
        <dbReference type="ARBA" id="ARBA00004141"/>
    </source>
</evidence>
<feature type="transmembrane region" description="Helical" evidence="8">
    <location>
        <begin position="629"/>
        <end position="651"/>
    </location>
</feature>
<evidence type="ECO:0000313" key="10">
    <source>
        <dbReference type="EMBL" id="PIK37894.1"/>
    </source>
</evidence>
<evidence type="ECO:0000256" key="7">
    <source>
        <dbReference type="ARBA" id="ARBA00023180"/>
    </source>
</evidence>
<dbReference type="GO" id="GO:0000139">
    <property type="term" value="C:Golgi membrane"/>
    <property type="evidence" value="ECO:0007669"/>
    <property type="project" value="TreeGrafter"/>
</dbReference>
<reference evidence="10 11" key="1">
    <citation type="journal article" date="2017" name="PLoS Biol.">
        <title>The sea cucumber genome provides insights into morphological evolution and visceral regeneration.</title>
        <authorList>
            <person name="Zhang X."/>
            <person name="Sun L."/>
            <person name="Yuan J."/>
            <person name="Sun Y."/>
            <person name="Gao Y."/>
            <person name="Zhang L."/>
            <person name="Li S."/>
            <person name="Dai H."/>
            <person name="Hamel J.F."/>
            <person name="Liu C."/>
            <person name="Yu Y."/>
            <person name="Liu S."/>
            <person name="Lin W."/>
            <person name="Guo K."/>
            <person name="Jin S."/>
            <person name="Xu P."/>
            <person name="Storey K.B."/>
            <person name="Huan P."/>
            <person name="Zhang T."/>
            <person name="Zhou Y."/>
            <person name="Zhang J."/>
            <person name="Lin C."/>
            <person name="Li X."/>
            <person name="Xing L."/>
            <person name="Huo D."/>
            <person name="Sun M."/>
            <person name="Wang L."/>
            <person name="Mercier A."/>
            <person name="Li F."/>
            <person name="Yang H."/>
            <person name="Xiang J."/>
        </authorList>
    </citation>
    <scope>NUCLEOTIDE SEQUENCE [LARGE SCALE GENOMIC DNA]</scope>
    <source>
        <strain evidence="10">Shaxun</strain>
        <tissue evidence="10">Muscle</tissue>
    </source>
</reference>
<accession>A0A2G8JQ46</accession>
<comment type="subcellular location">
    <subcellularLocation>
        <location evidence="1">Membrane</location>
        <topology evidence="1">Multi-pass membrane protein</topology>
    </subcellularLocation>
</comment>